<dbReference type="InterPro" id="IPR045913">
    <property type="entry name" value="TBC20/Gyp8-like"/>
</dbReference>
<dbReference type="EMBL" id="CAIX01000002">
    <property type="protein sequence ID" value="CCI39450.1"/>
    <property type="molecule type" value="Genomic_DNA"/>
</dbReference>
<dbReference type="GO" id="GO:0006888">
    <property type="term" value="P:endoplasmic reticulum to Golgi vesicle-mediated transport"/>
    <property type="evidence" value="ECO:0007669"/>
    <property type="project" value="TreeGrafter"/>
</dbReference>
<dbReference type="PANTHER" id="PTHR20913">
    <property type="entry name" value="TBC1 DOMAIN FAMILY MEMBER 20/GTPASE"/>
    <property type="match status" value="1"/>
</dbReference>
<dbReference type="InterPro" id="IPR035969">
    <property type="entry name" value="Rab-GAP_TBC_sf"/>
</dbReference>
<dbReference type="PROSITE" id="PS50086">
    <property type="entry name" value="TBC_RABGAP"/>
    <property type="match status" value="1"/>
</dbReference>
<dbReference type="InParanoid" id="A0A024FZH2"/>
<proteinExistence type="predicted"/>
<gene>
    <name evidence="3" type="ORF">BN9_002330</name>
</gene>
<name>A0A024FZH2_9STRA</name>
<protein>
    <recommendedName>
        <fullName evidence="2">Rab-GAP TBC domain-containing protein</fullName>
    </recommendedName>
</protein>
<evidence type="ECO:0000259" key="2">
    <source>
        <dbReference type="PROSITE" id="PS50086"/>
    </source>
</evidence>
<accession>A0A024FZH2</accession>
<dbReference type="InterPro" id="IPR000195">
    <property type="entry name" value="Rab-GAP-TBC_dom"/>
</dbReference>
<dbReference type="Proteomes" id="UP000053237">
    <property type="component" value="Unassembled WGS sequence"/>
</dbReference>
<dbReference type="Pfam" id="PF00566">
    <property type="entry name" value="RabGAP-TBC"/>
    <property type="match status" value="1"/>
</dbReference>
<feature type="domain" description="Rab-GAP TBC" evidence="2">
    <location>
        <begin position="1"/>
        <end position="168"/>
    </location>
</feature>
<dbReference type="GO" id="GO:0005096">
    <property type="term" value="F:GTPase activator activity"/>
    <property type="evidence" value="ECO:0007669"/>
    <property type="project" value="UniProtKB-KW"/>
</dbReference>
<dbReference type="OrthoDB" id="206700at2759"/>
<keyword evidence="4" id="KW-1185">Reference proteome</keyword>
<evidence type="ECO:0000256" key="1">
    <source>
        <dbReference type="ARBA" id="ARBA00022468"/>
    </source>
</evidence>
<organism evidence="3 4">
    <name type="scientific">Albugo candida</name>
    <dbReference type="NCBI Taxonomy" id="65357"/>
    <lineage>
        <taxon>Eukaryota</taxon>
        <taxon>Sar</taxon>
        <taxon>Stramenopiles</taxon>
        <taxon>Oomycota</taxon>
        <taxon>Peronosporomycetes</taxon>
        <taxon>Albuginales</taxon>
        <taxon>Albuginaceae</taxon>
        <taxon>Albugo</taxon>
    </lineage>
</organism>
<comment type="caution">
    <text evidence="3">The sequence shown here is derived from an EMBL/GenBank/DDBJ whole genome shotgun (WGS) entry which is preliminary data.</text>
</comment>
<keyword evidence="1" id="KW-0343">GTPase activation</keyword>
<evidence type="ECO:0000313" key="4">
    <source>
        <dbReference type="Proteomes" id="UP000053237"/>
    </source>
</evidence>
<dbReference type="STRING" id="65357.A0A024FZH2"/>
<dbReference type="PANTHER" id="PTHR20913:SF7">
    <property type="entry name" value="RE60063P"/>
    <property type="match status" value="1"/>
</dbReference>
<dbReference type="GO" id="GO:0005789">
    <property type="term" value="C:endoplasmic reticulum membrane"/>
    <property type="evidence" value="ECO:0007669"/>
    <property type="project" value="TreeGrafter"/>
</dbReference>
<dbReference type="SUPFAM" id="SSF47923">
    <property type="entry name" value="Ypt/Rab-GAP domain of gyp1p"/>
    <property type="match status" value="1"/>
</dbReference>
<dbReference type="Gene3D" id="1.10.8.1310">
    <property type="match status" value="1"/>
</dbReference>
<evidence type="ECO:0000313" key="3">
    <source>
        <dbReference type="EMBL" id="CCI39450.1"/>
    </source>
</evidence>
<sequence length="168" mass="19936">MDLYLRSCVGRYGRYYLDTTIPFRNIFTANISRIEMRNNFKKILTGRYAILFMLSTHVLQRNYTSTKLMKSRERNQKRRTLQRIILAVLQGDPDLYYYQVARLMAAVFLLALEDNDLAVQLLQKATSTYFRPCMRSNFDSVLCTVRLLFVLIQLQDNDLYQHLRQSKV</sequence>
<reference evidence="3 4" key="1">
    <citation type="submission" date="2012-05" db="EMBL/GenBank/DDBJ databases">
        <title>Recombination and specialization in a pathogen metapopulation.</title>
        <authorList>
            <person name="Gardiner A."/>
            <person name="Kemen E."/>
            <person name="Schultz-Larsen T."/>
            <person name="MacLean D."/>
            <person name="Van Oosterhout C."/>
            <person name="Jones J.D.G."/>
        </authorList>
    </citation>
    <scope>NUCLEOTIDE SEQUENCE [LARGE SCALE GENOMIC DNA]</scope>
    <source>
        <strain evidence="3 4">Ac Nc2</strain>
    </source>
</reference>
<dbReference type="AlphaFoldDB" id="A0A024FZH2"/>